<name>A0A7C8QXY4_ORBOL</name>
<accession>A0A7C8QXY4</accession>
<feature type="compositionally biased region" description="Polar residues" evidence="1">
    <location>
        <begin position="652"/>
        <end position="663"/>
    </location>
</feature>
<evidence type="ECO:0000259" key="2">
    <source>
        <dbReference type="SMART" id="SM00355"/>
    </source>
</evidence>
<evidence type="ECO:0000256" key="1">
    <source>
        <dbReference type="SAM" id="MobiDB-lite"/>
    </source>
</evidence>
<feature type="region of interest" description="Disordered" evidence="1">
    <location>
        <begin position="620"/>
        <end position="861"/>
    </location>
</feature>
<protein>
    <recommendedName>
        <fullName evidence="2">C2H2-type domain-containing protein</fullName>
    </recommendedName>
</protein>
<dbReference type="PANTHER" id="PTHR35391">
    <property type="entry name" value="C2H2-TYPE DOMAIN-CONTAINING PROTEIN-RELATED"/>
    <property type="match status" value="1"/>
</dbReference>
<dbReference type="EMBL" id="WIPF01000014">
    <property type="protein sequence ID" value="KAF3228977.1"/>
    <property type="molecule type" value="Genomic_DNA"/>
</dbReference>
<feature type="region of interest" description="Disordered" evidence="1">
    <location>
        <begin position="214"/>
        <end position="244"/>
    </location>
</feature>
<dbReference type="AlphaFoldDB" id="A0A7C8QXY4"/>
<evidence type="ECO:0000313" key="3">
    <source>
        <dbReference type="EMBL" id="KAF3228977.1"/>
    </source>
</evidence>
<dbReference type="InterPro" id="IPR058925">
    <property type="entry name" value="zf-C2H2_AcuF"/>
</dbReference>
<comment type="caution">
    <text evidence="3">The sequence shown here is derived from an EMBL/GenBank/DDBJ whole genome shotgun (WGS) entry which is preliminary data.</text>
</comment>
<feature type="compositionally biased region" description="Polar residues" evidence="1">
    <location>
        <begin position="623"/>
        <end position="639"/>
    </location>
</feature>
<dbReference type="PANTHER" id="PTHR35391:SF7">
    <property type="entry name" value="C2H2-TYPE DOMAIN-CONTAINING PROTEIN"/>
    <property type="match status" value="1"/>
</dbReference>
<organism evidence="3 4">
    <name type="scientific">Orbilia oligospora</name>
    <name type="common">Nematode-trapping fungus</name>
    <name type="synonym">Arthrobotrys oligospora</name>
    <dbReference type="NCBI Taxonomy" id="2813651"/>
    <lineage>
        <taxon>Eukaryota</taxon>
        <taxon>Fungi</taxon>
        <taxon>Dikarya</taxon>
        <taxon>Ascomycota</taxon>
        <taxon>Pezizomycotina</taxon>
        <taxon>Orbiliomycetes</taxon>
        <taxon>Orbiliales</taxon>
        <taxon>Orbiliaceae</taxon>
        <taxon>Orbilia</taxon>
    </lineage>
</organism>
<evidence type="ECO:0000313" key="4">
    <source>
        <dbReference type="Proteomes" id="UP000483672"/>
    </source>
</evidence>
<dbReference type="InterPro" id="IPR013087">
    <property type="entry name" value="Znf_C2H2_type"/>
</dbReference>
<feature type="compositionally biased region" description="Basic and acidic residues" evidence="1">
    <location>
        <begin position="802"/>
        <end position="831"/>
    </location>
</feature>
<feature type="domain" description="C2H2-type" evidence="2">
    <location>
        <begin position="883"/>
        <end position="903"/>
    </location>
</feature>
<feature type="compositionally biased region" description="Basic and acidic residues" evidence="1">
    <location>
        <begin position="775"/>
        <end position="792"/>
    </location>
</feature>
<feature type="domain" description="C2H2-type" evidence="2">
    <location>
        <begin position="399"/>
        <end position="427"/>
    </location>
</feature>
<feature type="region of interest" description="Disordered" evidence="1">
    <location>
        <begin position="913"/>
        <end position="932"/>
    </location>
</feature>
<feature type="compositionally biased region" description="Acidic residues" evidence="1">
    <location>
        <begin position="693"/>
        <end position="730"/>
    </location>
</feature>
<dbReference type="SMART" id="SM00355">
    <property type="entry name" value="ZnF_C2H2"/>
    <property type="match status" value="3"/>
</dbReference>
<dbReference type="Pfam" id="PF26082">
    <property type="entry name" value="zf-C2H2_AcuF"/>
    <property type="match status" value="1"/>
</dbReference>
<proteinExistence type="predicted"/>
<reference evidence="3 4" key="1">
    <citation type="submission" date="2019-06" db="EMBL/GenBank/DDBJ databases">
        <authorList>
            <person name="Palmer J.M."/>
        </authorList>
    </citation>
    <scope>NUCLEOTIDE SEQUENCE [LARGE SCALE GENOMIC DNA]</scope>
    <source>
        <strain evidence="3 4">TWF191</strain>
    </source>
</reference>
<dbReference type="Proteomes" id="UP000483672">
    <property type="component" value="Unassembled WGS sequence"/>
</dbReference>
<feature type="region of interest" description="Disordered" evidence="1">
    <location>
        <begin position="97"/>
        <end position="116"/>
    </location>
</feature>
<feature type="domain" description="C2H2-type" evidence="2">
    <location>
        <begin position="480"/>
        <end position="502"/>
    </location>
</feature>
<feature type="compositionally biased region" description="Basic and acidic residues" evidence="1">
    <location>
        <begin position="214"/>
        <end position="228"/>
    </location>
</feature>
<sequence>MVGDHSSIQTLNELGLETTELFSKIAWKFENDTSIDASIGTLLSAEADRFGLWAVSLGLFVPGHGSLDYRVREAENIRTVIKGFLETLNESLNETFEYFSPEPGNQGPDGSLNDSAVCLSDSNSEDEWWDESGHDGALDPEMVVDSIKDPIDRLYKLSTWIRNPSARFASSKILSHKQIDEETGVDLLEEFNSFDFNYIESVFAQYRKSKAQDEYNSKDIIEPEEKPRSPRLSPHQVDNSTSPTELSLIPRLAYANGRRRQQFSYWRRHREKLALHTTSIGDNSKRHNLASKGEHNHMHKVFNETDQIAHPLSVTTATRLNIPQQMAIAINDSLSIVSVSKYATSNWSPDNEKLDFPAPPKCPEGQKFIECPYCFTLCPRSILETDAWKAHLIRDLRPYVCTYENCTTPNQLYDTRQDWLQHEGSIHRRVFLCPKHPHQYFLSLSDYQEHIFDGHLSSDGNVPINLIIQSNESTLTTPDRPCPICLVWIGDMGALQKHIALHLERFAIFSLPRDVQFTNDNETGSIDANVNWEGSRDENFDENSQWSSRAGSSLIFSDQETDIAGREDFPQENGIVVPIPQGRKKKLTQEEYRAMKRISSSSHEGIKTINMNLENTEGVEFTASESEQPGLSRSKPTGESTDEELDVYAKHPQQNPAQFNSPYLKSPREFKQTLVSPTFKPVSRHPKEKDKGDDDSDNDGGDDGDEEDEEEEHLAWDSEQELGNDLEVSDYEGLSFSAEESEDSLGQQGPKDGPTQPLWPPPHQEPKRSINISNTRERDPSEIRTLRTRLSELFDEEDAEGEEHVAGTADRSEKMERERKEREERYAKARESLFGPDTSGSVPRSKFNPSPVPNPVDSLAAPSYFPPWERGYTPPTGGKPEIFTCPKCNAVFTFKTNKTRHVNSRVCEGKTSINSKRPKQEPFFPSNEPEPLPLHNEGLETVQASEKDGKRRFVARCLSPGCTYAVPRPKESMARDDLYRFHQKKEHPDWARDTPSNQRSTISGYSDEELFPYIYGRDDSEYDITYPSEPATFRRRTPTPDTNYIKIITITDLREVKHLFFYTAGTKSIHFTLPIAHQAISYLDLKQSYFIWTAKQLTESIRARATQLEEIIPSLTKAYLHETGEPKASSALLQRWTIKEVVSKVLYQGRPKLKDLLSDFMKGIPAGESCGIIAYGRGSNALRALVEQAVEKCLQDGIDITLYFCPSAHADSFITKLSWDRLSARYFYS</sequence>
<gene>
    <name evidence="3" type="ORF">TWF191_002087</name>
</gene>